<evidence type="ECO:0000256" key="1">
    <source>
        <dbReference type="ARBA" id="ARBA00003747"/>
    </source>
</evidence>
<name>W3WJT3_PESFW</name>
<dbReference type="EMBL" id="KI912122">
    <property type="protein sequence ID" value="ETS73402.1"/>
    <property type="molecule type" value="Genomic_DNA"/>
</dbReference>
<comment type="catalytic activity">
    <reaction evidence="13">
        <text>L-threonyl-[protein] + ATP = O-phospho-L-threonyl-[protein] + ADP + H(+)</text>
        <dbReference type="Rhea" id="RHEA:46608"/>
        <dbReference type="Rhea" id="RHEA-COMP:11060"/>
        <dbReference type="Rhea" id="RHEA-COMP:11605"/>
        <dbReference type="ChEBI" id="CHEBI:15378"/>
        <dbReference type="ChEBI" id="CHEBI:30013"/>
        <dbReference type="ChEBI" id="CHEBI:30616"/>
        <dbReference type="ChEBI" id="CHEBI:61977"/>
        <dbReference type="ChEBI" id="CHEBI:456216"/>
        <dbReference type="EC" id="2.7.11.1"/>
    </reaction>
</comment>
<evidence type="ECO:0000256" key="13">
    <source>
        <dbReference type="ARBA" id="ARBA00047899"/>
    </source>
</evidence>
<keyword evidence="8" id="KW-0547">Nucleotide-binding</keyword>
<dbReference type="InParanoid" id="W3WJT3"/>
<accession>W3WJT3</accession>
<dbReference type="OrthoDB" id="5979581at2759"/>
<dbReference type="GO" id="GO:0005634">
    <property type="term" value="C:nucleus"/>
    <property type="evidence" value="ECO:0007669"/>
    <property type="project" value="TreeGrafter"/>
</dbReference>
<dbReference type="Gene3D" id="1.10.510.10">
    <property type="entry name" value="Transferase(Phosphotransferase) domain 1"/>
    <property type="match status" value="1"/>
</dbReference>
<protein>
    <recommendedName>
        <fullName evidence="5">EKC/KEOPS complex subunit BUD32</fullName>
        <ecNumber evidence="3">2.7.11.1</ecNumber>
    </recommendedName>
    <alternativeName>
        <fullName evidence="11 12">Atypical Serine/threonine protein kinase BUD32</fullName>
    </alternativeName>
    <alternativeName>
        <fullName evidence="4">EKC/KEOPS complex subunit bud32</fullName>
    </alternativeName>
</protein>
<keyword evidence="7" id="KW-0808">Transferase</keyword>
<keyword evidence="17" id="KW-1185">Reference proteome</keyword>
<evidence type="ECO:0000256" key="8">
    <source>
        <dbReference type="ARBA" id="ARBA00022741"/>
    </source>
</evidence>
<dbReference type="SMART" id="SM00220">
    <property type="entry name" value="S_TKc"/>
    <property type="match status" value="1"/>
</dbReference>
<dbReference type="GO" id="GO:0043484">
    <property type="term" value="P:regulation of RNA splicing"/>
    <property type="evidence" value="ECO:0007669"/>
    <property type="project" value="TreeGrafter"/>
</dbReference>
<keyword evidence="9" id="KW-0418">Kinase</keyword>
<feature type="domain" description="Protein kinase" evidence="15">
    <location>
        <begin position="1"/>
        <end position="302"/>
    </location>
</feature>
<dbReference type="PANTHER" id="PTHR45646:SF11">
    <property type="entry name" value="SERINE_THREONINE-PROTEIN KINASE DOA"/>
    <property type="match status" value="1"/>
</dbReference>
<sequence>MNNEIAVSQHIRAIDPDGHPGRDFLRLVLDDFQIKGPHGLHRCLLLDPLGMSLANFANFYQKGWLTTELLQLSLVNVLAGLDFLHQAGVVHTDLSPNNIMLGIRDASFISDMVASELEHPSPRKELPDRVIHCSHSHPMPIIAMRPPIICDFGHARIGDRFSGTVMPRSYRAPEVIMGMEWDSKIDIWSVGVMIWDIFEGGRLMHAMGNDHFDDEQHLAQMVSLIGNPPKEFLKRSQNCRQYWDDEGNWIAATPIPDQSLKTREVRLKGKWQESLLAFVQKLLCWLPDQRPTGQDMLDHEFLEMDASQE</sequence>
<dbReference type="STRING" id="1229662.W3WJT3"/>
<organism evidence="16 17">
    <name type="scientific">Pestalotiopsis fici (strain W106-1 / CGMCC3.15140)</name>
    <dbReference type="NCBI Taxonomy" id="1229662"/>
    <lineage>
        <taxon>Eukaryota</taxon>
        <taxon>Fungi</taxon>
        <taxon>Dikarya</taxon>
        <taxon>Ascomycota</taxon>
        <taxon>Pezizomycotina</taxon>
        <taxon>Sordariomycetes</taxon>
        <taxon>Xylariomycetidae</taxon>
        <taxon>Amphisphaeriales</taxon>
        <taxon>Sporocadaceae</taxon>
        <taxon>Pestalotiopsis</taxon>
    </lineage>
</organism>
<dbReference type="PROSITE" id="PS50011">
    <property type="entry name" value="PROTEIN_KINASE_DOM"/>
    <property type="match status" value="1"/>
</dbReference>
<dbReference type="EC" id="2.7.11.1" evidence="3"/>
<keyword evidence="10" id="KW-0067">ATP-binding</keyword>
<comment type="function">
    <text evidence="1">Component of the EKC/KEOPS complex that is required for the formation of a threonylcarbamoyl group on adenosine at position 37 (t(6)A37) in tRNAs that read codons beginning with adenine. The complex is probably involved in the transfer of the threonylcarbamoyl moiety of threonylcarbamoyl-AMP (TC-AMP) to the N6 group of A37. BUD32 has ATPase activity in the context of the EKC/KEOPS complex and likely plays a supporting role to the catalytic subunit KAE1. The EKC/KEOPS complex also promotes both telomere uncapping and telomere elongation. The complex is required for efficient recruitment of transcriptional coactivators.</text>
</comment>
<evidence type="ECO:0000256" key="14">
    <source>
        <dbReference type="ARBA" id="ARBA00048679"/>
    </source>
</evidence>
<evidence type="ECO:0000313" key="17">
    <source>
        <dbReference type="Proteomes" id="UP000030651"/>
    </source>
</evidence>
<dbReference type="PANTHER" id="PTHR45646">
    <property type="entry name" value="SERINE/THREONINE-PROTEIN KINASE DOA-RELATED"/>
    <property type="match status" value="1"/>
</dbReference>
<dbReference type="SUPFAM" id="SSF56112">
    <property type="entry name" value="Protein kinase-like (PK-like)"/>
    <property type="match status" value="1"/>
</dbReference>
<gene>
    <name evidence="16" type="ORF">PFICI_15007</name>
</gene>
<dbReference type="OMA" id="MEWDSKI"/>
<dbReference type="InterPro" id="IPR008266">
    <property type="entry name" value="Tyr_kinase_AS"/>
</dbReference>
<dbReference type="GO" id="GO:0004674">
    <property type="term" value="F:protein serine/threonine kinase activity"/>
    <property type="evidence" value="ECO:0007669"/>
    <property type="project" value="UniProtKB-KW"/>
</dbReference>
<evidence type="ECO:0000256" key="7">
    <source>
        <dbReference type="ARBA" id="ARBA00022679"/>
    </source>
</evidence>
<dbReference type="InterPro" id="IPR000719">
    <property type="entry name" value="Prot_kinase_dom"/>
</dbReference>
<comment type="catalytic activity">
    <reaction evidence="14">
        <text>L-seryl-[protein] + ATP = O-phospho-L-seryl-[protein] + ADP + H(+)</text>
        <dbReference type="Rhea" id="RHEA:17989"/>
        <dbReference type="Rhea" id="RHEA-COMP:9863"/>
        <dbReference type="Rhea" id="RHEA-COMP:11604"/>
        <dbReference type="ChEBI" id="CHEBI:15378"/>
        <dbReference type="ChEBI" id="CHEBI:29999"/>
        <dbReference type="ChEBI" id="CHEBI:30616"/>
        <dbReference type="ChEBI" id="CHEBI:83421"/>
        <dbReference type="ChEBI" id="CHEBI:456216"/>
        <dbReference type="EC" id="2.7.11.1"/>
    </reaction>
</comment>
<evidence type="ECO:0000259" key="15">
    <source>
        <dbReference type="PROSITE" id="PS50011"/>
    </source>
</evidence>
<evidence type="ECO:0000256" key="11">
    <source>
        <dbReference type="ARBA" id="ARBA00030980"/>
    </source>
</evidence>
<dbReference type="PROSITE" id="PS00109">
    <property type="entry name" value="PROTEIN_KINASE_TYR"/>
    <property type="match status" value="1"/>
</dbReference>
<dbReference type="eggNOG" id="KOG1290">
    <property type="taxonomic scope" value="Eukaryota"/>
</dbReference>
<comment type="subunit">
    <text evidence="2">Component of the EKC/KEOPS complex composed of at least BUD32, CGI121, GON7, KAE1 and PCC1; the whole complex dimerizes.</text>
</comment>
<dbReference type="KEGG" id="pfy:PFICI_15007"/>
<dbReference type="GeneID" id="19280020"/>
<dbReference type="GO" id="GO:0005524">
    <property type="term" value="F:ATP binding"/>
    <property type="evidence" value="ECO:0007669"/>
    <property type="project" value="UniProtKB-KW"/>
</dbReference>
<dbReference type="Gene3D" id="3.30.200.20">
    <property type="entry name" value="Phosphorylase Kinase, domain 1"/>
    <property type="match status" value="1"/>
</dbReference>
<dbReference type="HOGENOM" id="CLU_000288_81_1_1"/>
<reference evidence="17" key="1">
    <citation type="journal article" date="2015" name="BMC Genomics">
        <title>Genomic and transcriptomic analysis of the endophytic fungus Pestalotiopsis fici reveals its lifestyle and high potential for synthesis of natural products.</title>
        <authorList>
            <person name="Wang X."/>
            <person name="Zhang X."/>
            <person name="Liu L."/>
            <person name="Xiang M."/>
            <person name="Wang W."/>
            <person name="Sun X."/>
            <person name="Che Y."/>
            <person name="Guo L."/>
            <person name="Liu G."/>
            <person name="Guo L."/>
            <person name="Wang C."/>
            <person name="Yin W.B."/>
            <person name="Stadler M."/>
            <person name="Zhang X."/>
            <person name="Liu X."/>
        </authorList>
    </citation>
    <scope>NUCLEOTIDE SEQUENCE [LARGE SCALE GENOMIC DNA]</scope>
    <source>
        <strain evidence="17">W106-1 / CGMCC3.15140</strain>
    </source>
</reference>
<dbReference type="Pfam" id="PF00069">
    <property type="entry name" value="Pkinase"/>
    <property type="match status" value="1"/>
</dbReference>
<proteinExistence type="predicted"/>
<evidence type="ECO:0000313" key="16">
    <source>
        <dbReference type="EMBL" id="ETS73402.1"/>
    </source>
</evidence>
<evidence type="ECO:0000256" key="2">
    <source>
        <dbReference type="ARBA" id="ARBA00011534"/>
    </source>
</evidence>
<evidence type="ECO:0000256" key="6">
    <source>
        <dbReference type="ARBA" id="ARBA00022527"/>
    </source>
</evidence>
<evidence type="ECO:0000256" key="12">
    <source>
        <dbReference type="ARBA" id="ARBA00033194"/>
    </source>
</evidence>
<dbReference type="Proteomes" id="UP000030651">
    <property type="component" value="Unassembled WGS sequence"/>
</dbReference>
<keyword evidence="6" id="KW-0723">Serine/threonine-protein kinase</keyword>
<dbReference type="InterPro" id="IPR051175">
    <property type="entry name" value="CLK_kinases"/>
</dbReference>
<evidence type="ECO:0000256" key="3">
    <source>
        <dbReference type="ARBA" id="ARBA00012513"/>
    </source>
</evidence>
<dbReference type="AlphaFoldDB" id="W3WJT3"/>
<dbReference type="InterPro" id="IPR011009">
    <property type="entry name" value="Kinase-like_dom_sf"/>
</dbReference>
<evidence type="ECO:0000256" key="5">
    <source>
        <dbReference type="ARBA" id="ARBA00019973"/>
    </source>
</evidence>
<evidence type="ECO:0000256" key="4">
    <source>
        <dbReference type="ARBA" id="ARBA00013948"/>
    </source>
</evidence>
<evidence type="ECO:0000256" key="9">
    <source>
        <dbReference type="ARBA" id="ARBA00022777"/>
    </source>
</evidence>
<evidence type="ECO:0000256" key="10">
    <source>
        <dbReference type="ARBA" id="ARBA00022840"/>
    </source>
</evidence>
<dbReference type="RefSeq" id="XP_007841779.1">
    <property type="nucleotide sequence ID" value="XM_007843588.1"/>
</dbReference>